<name>A0A6A3LB45_9STRA</name>
<organism evidence="1 6">
    <name type="scientific">Phytophthora rubi</name>
    <dbReference type="NCBI Taxonomy" id="129364"/>
    <lineage>
        <taxon>Eukaryota</taxon>
        <taxon>Sar</taxon>
        <taxon>Stramenopiles</taxon>
        <taxon>Oomycota</taxon>
        <taxon>Peronosporomycetes</taxon>
        <taxon>Peronosporales</taxon>
        <taxon>Peronosporaceae</taxon>
        <taxon>Phytophthora</taxon>
    </lineage>
</organism>
<dbReference type="EMBL" id="QXFU01000918">
    <property type="protein sequence ID" value="KAE9016269.1"/>
    <property type="molecule type" value="Genomic_DNA"/>
</dbReference>
<dbReference type="AlphaFoldDB" id="A0A6A3LB45"/>
<sequence length="99" mass="11110">MADIIIEDVVVYDKGNLLEILAAKRCIKSSVIGKLTKRFADVKSEPNNHDIQYEIHGYDGFFFANDPGGTNIMTETTCELKEALVLQIDDQAYRRNLSG</sequence>
<proteinExistence type="predicted"/>
<evidence type="ECO:0000313" key="6">
    <source>
        <dbReference type="Proteomes" id="UP000435112"/>
    </source>
</evidence>
<comment type="caution">
    <text evidence="1">The sequence shown here is derived from an EMBL/GenBank/DDBJ whole genome shotgun (WGS) entry which is preliminary data.</text>
</comment>
<dbReference type="Proteomes" id="UP000434957">
    <property type="component" value="Unassembled WGS sequence"/>
</dbReference>
<evidence type="ECO:0000313" key="3">
    <source>
        <dbReference type="EMBL" id="KAE9357953.1"/>
    </source>
</evidence>
<accession>A0A6A3LB45</accession>
<evidence type="ECO:0000313" key="2">
    <source>
        <dbReference type="EMBL" id="KAE9051592.1"/>
    </source>
</evidence>
<evidence type="ECO:0000313" key="4">
    <source>
        <dbReference type="Proteomes" id="UP000429607"/>
    </source>
</evidence>
<reference evidence="4 6" key="1">
    <citation type="submission" date="2018-09" db="EMBL/GenBank/DDBJ databases">
        <title>Genomic investigation of the strawberry pathogen Phytophthora fragariae indicates pathogenicity is determined by transcriptional variation in three key races.</title>
        <authorList>
            <person name="Adams T.M."/>
            <person name="Armitage A.D."/>
            <person name="Sobczyk M.K."/>
            <person name="Bates H.J."/>
            <person name="Dunwell J.M."/>
            <person name="Nellist C.F."/>
            <person name="Harrison R.J."/>
        </authorList>
    </citation>
    <scope>NUCLEOTIDE SEQUENCE [LARGE SCALE GENOMIC DNA]</scope>
    <source>
        <strain evidence="2 4">SCRP249</strain>
        <strain evidence="1 6">SCRP324</strain>
        <strain evidence="3 5">SCRP333</strain>
    </source>
</reference>
<dbReference type="EMBL" id="QXFT01000043">
    <property type="protein sequence ID" value="KAE9357953.1"/>
    <property type="molecule type" value="Genomic_DNA"/>
</dbReference>
<evidence type="ECO:0000313" key="1">
    <source>
        <dbReference type="EMBL" id="KAE9016269.1"/>
    </source>
</evidence>
<dbReference type="Proteomes" id="UP000429607">
    <property type="component" value="Unassembled WGS sequence"/>
</dbReference>
<dbReference type="EMBL" id="QXFV01000039">
    <property type="protein sequence ID" value="KAE9051592.1"/>
    <property type="molecule type" value="Genomic_DNA"/>
</dbReference>
<protein>
    <submittedName>
        <fullName evidence="1">Uncharacterized protein</fullName>
    </submittedName>
</protein>
<gene>
    <name evidence="2" type="ORF">PR001_g1303</name>
    <name evidence="1" type="ORF">PR002_g13700</name>
    <name evidence="3" type="ORF">PR003_g1536</name>
</gene>
<keyword evidence="5" id="KW-1185">Reference proteome</keyword>
<evidence type="ECO:0000313" key="5">
    <source>
        <dbReference type="Proteomes" id="UP000434957"/>
    </source>
</evidence>
<dbReference type="Proteomes" id="UP000435112">
    <property type="component" value="Unassembled WGS sequence"/>
</dbReference>